<dbReference type="Proteomes" id="UP000714420">
    <property type="component" value="Unassembled WGS sequence"/>
</dbReference>
<feature type="domain" description="Peptidoglycan binding-like" evidence="1">
    <location>
        <begin position="66"/>
        <end position="102"/>
    </location>
</feature>
<dbReference type="EMBL" id="JABKKF010000003">
    <property type="protein sequence ID" value="NPD91720.1"/>
    <property type="molecule type" value="Genomic_DNA"/>
</dbReference>
<accession>A0ABX2ANF4</accession>
<dbReference type="InterPro" id="IPR036366">
    <property type="entry name" value="PGBDSf"/>
</dbReference>
<comment type="caution">
    <text evidence="2">The sequence shown here is derived from an EMBL/GenBank/DDBJ whole genome shotgun (WGS) entry which is preliminary data.</text>
</comment>
<reference evidence="2 3" key="1">
    <citation type="submission" date="2020-05" db="EMBL/GenBank/DDBJ databases">
        <title>Distinct polysaccharide utilization as determinants for interspecies competition between intestinal Prevotella spp.</title>
        <authorList>
            <person name="Galvez E.J.C."/>
            <person name="Iljazovic A."/>
            <person name="Strowig T."/>
        </authorList>
    </citation>
    <scope>NUCLEOTIDE SEQUENCE [LARGE SCALE GENOMIC DNA]</scope>
    <source>
        <strain evidence="2 3">PMUR</strain>
    </source>
</reference>
<organism evidence="2 3">
    <name type="scientific">Xylanibacter muris</name>
    <dbReference type="NCBI Taxonomy" id="2736290"/>
    <lineage>
        <taxon>Bacteria</taxon>
        <taxon>Pseudomonadati</taxon>
        <taxon>Bacteroidota</taxon>
        <taxon>Bacteroidia</taxon>
        <taxon>Bacteroidales</taxon>
        <taxon>Prevotellaceae</taxon>
        <taxon>Xylanibacter</taxon>
    </lineage>
</organism>
<name>A0ABX2ANF4_9BACT</name>
<dbReference type="InterPro" id="IPR036365">
    <property type="entry name" value="PGBD-like_sf"/>
</dbReference>
<dbReference type="RefSeq" id="WP_172274844.1">
    <property type="nucleotide sequence ID" value="NZ_CASGMU010000005.1"/>
</dbReference>
<protein>
    <submittedName>
        <fullName evidence="2">Peptidoglycan-binding protein</fullName>
    </submittedName>
</protein>
<evidence type="ECO:0000313" key="3">
    <source>
        <dbReference type="Proteomes" id="UP000714420"/>
    </source>
</evidence>
<evidence type="ECO:0000259" key="1">
    <source>
        <dbReference type="Pfam" id="PF01471"/>
    </source>
</evidence>
<keyword evidence="3" id="KW-1185">Reference proteome</keyword>
<sequence>MEYRKTTPLVFNSKVKEIQTMLNRARAKAIVLIREDYSKPRLLQNQYYFQYIHHRNEISNSWKILEVDGYYGCNTEEAVKSLQRFLFITENGIMGDYTFACLQKLLSIAITYNPLLKNSTSKQATPPNSLTSELTKWFGQVLKDGWDNSYPPINGISFILGQKFIIFYERTKNLTLHVDWNQILKEMLLPEKYRHGKWFHINHNSKFRQFTAYNISQKSLKLSEHLLNVPKGMGVVGLVFEIINVTGKAFKGELRFLDMAKVGFNAINTSLDITLANVKTIGIPITKAVENYGEVVVKWKHAAKIIGTGAGSVAAAGTTVVLIQCAGALLTGIELGNWIEKRTHIGETAVNFYWELFIGDIVQKACEWNSNRIVCIKYPDNWTEEDIKKFNEKF</sequence>
<gene>
    <name evidence="2" type="ORF">HPS56_05025</name>
</gene>
<dbReference type="InterPro" id="IPR002477">
    <property type="entry name" value="Peptidoglycan-bd-like"/>
</dbReference>
<evidence type="ECO:0000313" key="2">
    <source>
        <dbReference type="EMBL" id="NPD91720.1"/>
    </source>
</evidence>
<proteinExistence type="predicted"/>
<dbReference type="SUPFAM" id="SSF47090">
    <property type="entry name" value="PGBD-like"/>
    <property type="match status" value="1"/>
</dbReference>
<dbReference type="Gene3D" id="1.10.101.10">
    <property type="entry name" value="PGBD-like superfamily/PGBD"/>
    <property type="match status" value="1"/>
</dbReference>
<dbReference type="Pfam" id="PF01471">
    <property type="entry name" value="PG_binding_1"/>
    <property type="match status" value="1"/>
</dbReference>